<proteinExistence type="predicted"/>
<dbReference type="EMBL" id="JAZDUA010000297">
    <property type="protein sequence ID" value="KAK7861865.1"/>
    <property type="molecule type" value="Genomic_DNA"/>
</dbReference>
<keyword evidence="2" id="KW-0732">Signal</keyword>
<dbReference type="Proteomes" id="UP001378592">
    <property type="component" value="Unassembled WGS sequence"/>
</dbReference>
<evidence type="ECO:0008006" key="5">
    <source>
        <dbReference type="Google" id="ProtNLM"/>
    </source>
</evidence>
<evidence type="ECO:0000313" key="3">
    <source>
        <dbReference type="EMBL" id="KAK7861865.1"/>
    </source>
</evidence>
<feature type="compositionally biased region" description="Basic and acidic residues" evidence="1">
    <location>
        <begin position="44"/>
        <end position="63"/>
    </location>
</feature>
<reference evidence="3 4" key="1">
    <citation type="submission" date="2024-03" db="EMBL/GenBank/DDBJ databases">
        <title>The genome assembly and annotation of the cricket Gryllus longicercus Weissman &amp; Gray.</title>
        <authorList>
            <person name="Szrajer S."/>
            <person name="Gray D."/>
            <person name="Ylla G."/>
        </authorList>
    </citation>
    <scope>NUCLEOTIDE SEQUENCE [LARGE SCALE GENOMIC DNA]</scope>
    <source>
        <strain evidence="3">DAG 2021-001</strain>
        <tissue evidence="3">Whole body minus gut</tissue>
    </source>
</reference>
<feature type="chain" id="PRO_5042941083" description="Accessory gland protein" evidence="2">
    <location>
        <begin position="26"/>
        <end position="107"/>
    </location>
</feature>
<evidence type="ECO:0000313" key="4">
    <source>
        <dbReference type="Proteomes" id="UP001378592"/>
    </source>
</evidence>
<keyword evidence="4" id="KW-1185">Reference proteome</keyword>
<accession>A0AAN9VBI6</accession>
<sequence>MRLSLLLLPLLLAAAFLVSLPGAAGDALQEGEDAPLSPFGREQALQEERKLRSAEDDLAERVKRSPQRFRPPSPDRPRPPPPPRPRPRPNPRPPPPAPPNSPTGRRG</sequence>
<feature type="region of interest" description="Disordered" evidence="1">
    <location>
        <begin position="27"/>
        <end position="107"/>
    </location>
</feature>
<comment type="caution">
    <text evidence="3">The sequence shown here is derived from an EMBL/GenBank/DDBJ whole genome shotgun (WGS) entry which is preliminary data.</text>
</comment>
<name>A0AAN9VBI6_9ORTH</name>
<gene>
    <name evidence="3" type="ORF">R5R35_013495</name>
</gene>
<protein>
    <recommendedName>
        <fullName evidence="5">Accessory gland protein</fullName>
    </recommendedName>
</protein>
<evidence type="ECO:0000256" key="2">
    <source>
        <dbReference type="SAM" id="SignalP"/>
    </source>
</evidence>
<organism evidence="3 4">
    <name type="scientific">Gryllus longicercus</name>
    <dbReference type="NCBI Taxonomy" id="2509291"/>
    <lineage>
        <taxon>Eukaryota</taxon>
        <taxon>Metazoa</taxon>
        <taxon>Ecdysozoa</taxon>
        <taxon>Arthropoda</taxon>
        <taxon>Hexapoda</taxon>
        <taxon>Insecta</taxon>
        <taxon>Pterygota</taxon>
        <taxon>Neoptera</taxon>
        <taxon>Polyneoptera</taxon>
        <taxon>Orthoptera</taxon>
        <taxon>Ensifera</taxon>
        <taxon>Gryllidea</taxon>
        <taxon>Grylloidea</taxon>
        <taxon>Gryllidae</taxon>
        <taxon>Gryllinae</taxon>
        <taxon>Gryllus</taxon>
    </lineage>
</organism>
<evidence type="ECO:0000256" key="1">
    <source>
        <dbReference type="SAM" id="MobiDB-lite"/>
    </source>
</evidence>
<dbReference type="AlphaFoldDB" id="A0AAN9VBI6"/>
<feature type="compositionally biased region" description="Pro residues" evidence="1">
    <location>
        <begin position="79"/>
        <end position="101"/>
    </location>
</feature>
<feature type="signal peptide" evidence="2">
    <location>
        <begin position="1"/>
        <end position="25"/>
    </location>
</feature>